<organism evidence="1 2">
    <name type="scientific">Mycobacteroides abscessus subsp. abscessus</name>
    <dbReference type="NCBI Taxonomy" id="1185650"/>
    <lineage>
        <taxon>Bacteria</taxon>
        <taxon>Bacillati</taxon>
        <taxon>Actinomycetota</taxon>
        <taxon>Actinomycetes</taxon>
        <taxon>Mycobacteriales</taxon>
        <taxon>Mycobacteriaceae</taxon>
        <taxon>Mycobacteroides</taxon>
        <taxon>Mycobacteroides abscessus</taxon>
    </lineage>
</organism>
<name>A0AB38D197_9MYCO</name>
<proteinExistence type="predicted"/>
<sequence length="95" mass="11215">MTIKINCTLVIPRECTFEVSERELDVMVARGVDVTDDDDVADWYRAHLDQEVDGVWFRDLPRIADDHWHSADRPEVEDWWAEGEAPERFWPDQAE</sequence>
<protein>
    <submittedName>
        <fullName evidence="1">Uncharacterized protein</fullName>
    </submittedName>
</protein>
<reference evidence="1 2" key="1">
    <citation type="submission" date="2016-11" db="EMBL/GenBank/DDBJ databases">
        <authorList>
            <consortium name="Pathogen Informatics"/>
        </authorList>
    </citation>
    <scope>NUCLEOTIDE SEQUENCE [LARGE SCALE GENOMIC DNA]</scope>
    <source>
        <strain evidence="1 2">104</strain>
    </source>
</reference>
<dbReference type="RefSeq" id="WP_074292879.1">
    <property type="nucleotide sequence ID" value="NZ_FSFF01000001.1"/>
</dbReference>
<comment type="caution">
    <text evidence="1">The sequence shown here is derived from an EMBL/GenBank/DDBJ whole genome shotgun (WGS) entry which is preliminary data.</text>
</comment>
<dbReference type="Proteomes" id="UP000185210">
    <property type="component" value="Unassembled WGS sequence"/>
</dbReference>
<dbReference type="EMBL" id="FSHM01000004">
    <property type="protein sequence ID" value="SIB16347.1"/>
    <property type="molecule type" value="Genomic_DNA"/>
</dbReference>
<gene>
    <name evidence="1" type="ORF">SAMEA2070301_03073</name>
</gene>
<evidence type="ECO:0000313" key="1">
    <source>
        <dbReference type="EMBL" id="SIB16347.1"/>
    </source>
</evidence>
<dbReference type="AlphaFoldDB" id="A0AB38D197"/>
<accession>A0AB38D197</accession>
<evidence type="ECO:0000313" key="2">
    <source>
        <dbReference type="Proteomes" id="UP000185210"/>
    </source>
</evidence>